<dbReference type="GO" id="GO:0003700">
    <property type="term" value="F:DNA-binding transcription factor activity"/>
    <property type="evidence" value="ECO:0007669"/>
    <property type="project" value="InterPro"/>
</dbReference>
<evidence type="ECO:0000313" key="13">
    <source>
        <dbReference type="Proteomes" id="UP000199603"/>
    </source>
</evidence>
<dbReference type="CDD" id="cd00075">
    <property type="entry name" value="HATPase"/>
    <property type="match status" value="1"/>
</dbReference>
<feature type="chain" id="PRO_5011460711" description="histidine kinase" evidence="8">
    <location>
        <begin position="22"/>
        <end position="1355"/>
    </location>
</feature>
<dbReference type="InterPro" id="IPR013783">
    <property type="entry name" value="Ig-like_fold"/>
</dbReference>
<dbReference type="SUPFAM" id="SSF46689">
    <property type="entry name" value="Homeodomain-like"/>
    <property type="match status" value="1"/>
</dbReference>
<dbReference type="PROSITE" id="PS50109">
    <property type="entry name" value="HIS_KIN"/>
    <property type="match status" value="1"/>
</dbReference>
<dbReference type="Proteomes" id="UP000199603">
    <property type="component" value="Unassembled WGS sequence"/>
</dbReference>
<dbReference type="STRING" id="265719.SAMN04488509_11638"/>
<comment type="catalytic activity">
    <reaction evidence="1">
        <text>ATP + protein L-histidine = ADP + protein N-phospho-L-histidine.</text>
        <dbReference type="EC" id="2.7.13.3"/>
    </reaction>
</comment>
<dbReference type="Gene3D" id="3.30.565.10">
    <property type="entry name" value="Histidine kinase-like ATPase, C-terminal domain"/>
    <property type="match status" value="1"/>
</dbReference>
<proteinExistence type="predicted"/>
<dbReference type="Gene3D" id="2.60.40.10">
    <property type="entry name" value="Immunoglobulins"/>
    <property type="match status" value="1"/>
</dbReference>
<gene>
    <name evidence="12" type="ORF">SAMN04488509_11638</name>
</gene>
<dbReference type="SUPFAM" id="SSF52172">
    <property type="entry name" value="CheY-like"/>
    <property type="match status" value="1"/>
</dbReference>
<keyword evidence="12" id="KW-0418">Kinase</keyword>
<evidence type="ECO:0000256" key="7">
    <source>
        <dbReference type="SAM" id="Coils"/>
    </source>
</evidence>
<dbReference type="InterPro" id="IPR003594">
    <property type="entry name" value="HATPase_dom"/>
</dbReference>
<protein>
    <recommendedName>
        <fullName evidence="2">histidine kinase</fullName>
        <ecNumber evidence="2">2.7.13.3</ecNumber>
    </recommendedName>
</protein>
<evidence type="ECO:0000259" key="9">
    <source>
        <dbReference type="PROSITE" id="PS01124"/>
    </source>
</evidence>
<dbReference type="SUPFAM" id="SSF63829">
    <property type="entry name" value="Calcium-dependent phosphotriesterase"/>
    <property type="match status" value="1"/>
</dbReference>
<dbReference type="Pfam" id="PF12833">
    <property type="entry name" value="HTH_18"/>
    <property type="match status" value="1"/>
</dbReference>
<dbReference type="Gene3D" id="1.10.287.130">
    <property type="match status" value="1"/>
</dbReference>
<evidence type="ECO:0000256" key="6">
    <source>
        <dbReference type="PROSITE-ProRule" id="PRU00169"/>
    </source>
</evidence>
<keyword evidence="7" id="KW-0175">Coiled coil</keyword>
<name>A0A1G6ZWL9_9GAMM</name>
<evidence type="ECO:0000259" key="11">
    <source>
        <dbReference type="PROSITE" id="PS50110"/>
    </source>
</evidence>
<dbReference type="SMART" id="SM00387">
    <property type="entry name" value="HATPase_c"/>
    <property type="match status" value="1"/>
</dbReference>
<dbReference type="InterPro" id="IPR011123">
    <property type="entry name" value="Y_Y_Y"/>
</dbReference>
<evidence type="ECO:0000256" key="8">
    <source>
        <dbReference type="SAM" id="SignalP"/>
    </source>
</evidence>
<dbReference type="SUPFAM" id="SSF110296">
    <property type="entry name" value="Oligoxyloglucan reducing end-specific cellobiohydrolase"/>
    <property type="match status" value="1"/>
</dbReference>
<dbReference type="GO" id="GO:0000155">
    <property type="term" value="F:phosphorelay sensor kinase activity"/>
    <property type="evidence" value="ECO:0007669"/>
    <property type="project" value="InterPro"/>
</dbReference>
<dbReference type="InterPro" id="IPR004358">
    <property type="entry name" value="Sig_transdc_His_kin-like_C"/>
</dbReference>
<evidence type="ECO:0000256" key="1">
    <source>
        <dbReference type="ARBA" id="ARBA00000085"/>
    </source>
</evidence>
<dbReference type="InterPro" id="IPR011110">
    <property type="entry name" value="Reg_prop"/>
</dbReference>
<dbReference type="InterPro" id="IPR011006">
    <property type="entry name" value="CheY-like_superfamily"/>
</dbReference>
<evidence type="ECO:0000313" key="12">
    <source>
        <dbReference type="EMBL" id="SDE06982.1"/>
    </source>
</evidence>
<dbReference type="Pfam" id="PF07494">
    <property type="entry name" value="Reg_prop"/>
    <property type="match status" value="2"/>
</dbReference>
<dbReference type="SUPFAM" id="SSF55874">
    <property type="entry name" value="ATPase domain of HSP90 chaperone/DNA topoisomerase II/histidine kinase"/>
    <property type="match status" value="1"/>
</dbReference>
<organism evidence="12 13">
    <name type="scientific">Aquimonas voraii</name>
    <dbReference type="NCBI Taxonomy" id="265719"/>
    <lineage>
        <taxon>Bacteria</taxon>
        <taxon>Pseudomonadati</taxon>
        <taxon>Pseudomonadota</taxon>
        <taxon>Gammaproteobacteria</taxon>
        <taxon>Lysobacterales</taxon>
        <taxon>Lysobacteraceae</taxon>
        <taxon>Aquimonas</taxon>
    </lineage>
</organism>
<dbReference type="SMART" id="SM00388">
    <property type="entry name" value="HisKA"/>
    <property type="match status" value="1"/>
</dbReference>
<keyword evidence="12" id="KW-0808">Transferase</keyword>
<keyword evidence="4" id="KW-0805">Transcription regulation</keyword>
<dbReference type="Pfam" id="PF00512">
    <property type="entry name" value="HisKA"/>
    <property type="match status" value="1"/>
</dbReference>
<feature type="coiled-coil region" evidence="7">
    <location>
        <begin position="801"/>
        <end position="842"/>
    </location>
</feature>
<evidence type="ECO:0000259" key="10">
    <source>
        <dbReference type="PROSITE" id="PS50109"/>
    </source>
</evidence>
<dbReference type="PANTHER" id="PTHR43547:SF2">
    <property type="entry name" value="HYBRID SIGNAL TRANSDUCTION HISTIDINE KINASE C"/>
    <property type="match status" value="1"/>
</dbReference>
<dbReference type="SUPFAM" id="SSF47384">
    <property type="entry name" value="Homodimeric domain of signal transducing histidine kinase"/>
    <property type="match status" value="1"/>
</dbReference>
<dbReference type="Pfam" id="PF07495">
    <property type="entry name" value="Y_Y_Y"/>
    <property type="match status" value="1"/>
</dbReference>
<dbReference type="PROSITE" id="PS01124">
    <property type="entry name" value="HTH_ARAC_FAMILY_2"/>
    <property type="match status" value="1"/>
</dbReference>
<dbReference type="InterPro" id="IPR018060">
    <property type="entry name" value="HTH_AraC"/>
</dbReference>
<feature type="domain" description="HTH araC/xylS-type" evidence="9">
    <location>
        <begin position="1245"/>
        <end position="1344"/>
    </location>
</feature>
<dbReference type="InterPro" id="IPR036890">
    <property type="entry name" value="HATPase_C_sf"/>
</dbReference>
<keyword evidence="13" id="KW-1185">Reference proteome</keyword>
<dbReference type="Pfam" id="PF02518">
    <property type="entry name" value="HATPase_c"/>
    <property type="match status" value="1"/>
</dbReference>
<dbReference type="InterPro" id="IPR015943">
    <property type="entry name" value="WD40/YVTN_repeat-like_dom_sf"/>
</dbReference>
<dbReference type="SMART" id="SM00342">
    <property type="entry name" value="HTH_ARAC"/>
    <property type="match status" value="1"/>
</dbReference>
<feature type="signal peptide" evidence="8">
    <location>
        <begin position="1"/>
        <end position="21"/>
    </location>
</feature>
<dbReference type="Pfam" id="PF00072">
    <property type="entry name" value="Response_reg"/>
    <property type="match status" value="1"/>
</dbReference>
<dbReference type="InterPro" id="IPR005467">
    <property type="entry name" value="His_kinase_dom"/>
</dbReference>
<dbReference type="InterPro" id="IPR003661">
    <property type="entry name" value="HisK_dim/P_dom"/>
</dbReference>
<keyword evidence="3 6" id="KW-0597">Phosphoprotein</keyword>
<keyword evidence="5" id="KW-0804">Transcription</keyword>
<dbReference type="Gene3D" id="3.40.50.2300">
    <property type="match status" value="1"/>
</dbReference>
<feature type="domain" description="Histidine kinase" evidence="10">
    <location>
        <begin position="849"/>
        <end position="1062"/>
    </location>
</feature>
<feature type="domain" description="Response regulatory" evidence="11">
    <location>
        <begin position="1100"/>
        <end position="1215"/>
    </location>
</feature>
<dbReference type="PROSITE" id="PS50110">
    <property type="entry name" value="RESPONSE_REGULATORY"/>
    <property type="match status" value="1"/>
</dbReference>
<dbReference type="InterPro" id="IPR009057">
    <property type="entry name" value="Homeodomain-like_sf"/>
</dbReference>
<dbReference type="CDD" id="cd17574">
    <property type="entry name" value="REC_OmpR"/>
    <property type="match status" value="1"/>
</dbReference>
<sequence>MRIRVQLFGLCLLLASGPALASGIRQLVVHPGWTAQRWGVEDGLPVNSINALLQDGKGFLWLATMDGLVRFDGLRFEVFNSLNSPGLAGNRLLVLKRDGDGALWMATEDMRLVRYHEGAFRTLGREDGLPHESVIALSVRDTAVWVGTSRGAARWTGARFEALPAPVWSEATTAVLDAGAAGVWLGAESGRLLHLDPDGGHATTEAGGRIWQLEGDGEGGVWIAHHAGLARSTGGGALVELMPGSAVQRIVRLGPSLYLAGTERILRRVNGNPSELGGWSLGSGRERLAAHGPGGIWLNTEDGLQLDDELILRPRLAINDWIVDSSGSLLVATAGDGLYRLGPNAFERPSGPLELREAATYPIVTAGDGAIWVGTLKNGVYAVLPGRKEAKRIAANSAPRVVYSVLPEHGENGWVAGEGLWRIDQGQAHQQGVPGPLKDASIRALYRDRLERIWVGTDDEGVWRLTEGRWQSIALPPGLGSGRVRVIVERGDSIFMGSNGNGLLRFRDGIGFETPAATLPGRLIRALHFDARGRLLIGTEDRGLCRMESPGAELRSAQVHCLDRRDGLPHDGIHQILADGEGRLWMSTNGGVFSVAAAALDAAFEGGRVVARLLTETEGMPDREANGGVQSAGTAAPDGRLWFPTVKGPVALDIGRLAQPPAPPIAVIEHLTTADGAKRFENAPVALDAGERSISLRYTAADLLAGGSVQFETRLIGLDRDWQDIGTRREVDYTNLSHGAYRFEVRARTGPNDFGPIASLDLEVPALLHETTAFRSLSALLLALLALIGWRWREQRQQRSRLRLEQEVAARTRELSEATAEAERARDQIARQAERLESLDQEKRSFFANISHELRTPLTLLLGPLEQGQQDPQAMIEQWPLMRRNARRLNRLVEQILDLQRIEGGSLRIEPERHDLVEWTRSVASLFQPLAQSRDIALLTSAPDDGAMAWFDAPQMEKVLGNLLSNAIKYCRPGDRVDVRVVREGETASVEVVDTGPGIEAEHLPRLFDRFYRAMPKGFPIEGTGIGLALARELMLLHGGDLTVRNAESGGACFTARWPARASACDAQQPDIEAPSEPAVIPAPAPAPSHNEWDPADRPRVLVVDDNADLREWLRHSLSGRYVVDVAASGRDALAALEAHLPDLVVTDWMMPDMDGIELLERMRRSEVFDGLPAIVLSARAEIGDRIRGLDSGAVAYLQKPFRIDLLLAQIESLLALRLRLRRAFEARPVASAPPAAASEGTWLSKLRDVIDAELHDPGFSVECLAERMAIGRTGLFRRLKDETGQSPSELLREARLLRAAGLLDQRAGSVSEIAYAVGFSSVDGFTRAFVARFRQRPSERLEQARQGSASIDGR</sequence>
<dbReference type="InterPro" id="IPR001789">
    <property type="entry name" value="Sig_transdc_resp-reg_receiver"/>
</dbReference>
<evidence type="ECO:0000256" key="4">
    <source>
        <dbReference type="ARBA" id="ARBA00023015"/>
    </source>
</evidence>
<dbReference type="Gene3D" id="1.10.10.60">
    <property type="entry name" value="Homeodomain-like"/>
    <property type="match status" value="1"/>
</dbReference>
<dbReference type="SMART" id="SM00448">
    <property type="entry name" value="REC"/>
    <property type="match status" value="1"/>
</dbReference>
<dbReference type="GO" id="GO:0043565">
    <property type="term" value="F:sequence-specific DNA binding"/>
    <property type="evidence" value="ECO:0007669"/>
    <property type="project" value="InterPro"/>
</dbReference>
<evidence type="ECO:0000256" key="3">
    <source>
        <dbReference type="ARBA" id="ARBA00022553"/>
    </source>
</evidence>
<feature type="modified residue" description="4-aspartylphosphate" evidence="6">
    <location>
        <position position="1148"/>
    </location>
</feature>
<evidence type="ECO:0000256" key="2">
    <source>
        <dbReference type="ARBA" id="ARBA00012438"/>
    </source>
</evidence>
<evidence type="ECO:0000256" key="5">
    <source>
        <dbReference type="ARBA" id="ARBA00023163"/>
    </source>
</evidence>
<dbReference type="Gene3D" id="2.130.10.10">
    <property type="entry name" value="YVTN repeat-like/Quinoprotein amine dehydrogenase"/>
    <property type="match status" value="2"/>
</dbReference>
<dbReference type="InterPro" id="IPR036097">
    <property type="entry name" value="HisK_dim/P_sf"/>
</dbReference>
<dbReference type="EMBL" id="FNAG01000016">
    <property type="protein sequence ID" value="SDE06982.1"/>
    <property type="molecule type" value="Genomic_DNA"/>
</dbReference>
<dbReference type="PANTHER" id="PTHR43547">
    <property type="entry name" value="TWO-COMPONENT HISTIDINE KINASE"/>
    <property type="match status" value="1"/>
</dbReference>
<accession>A0A1G6ZWL9</accession>
<dbReference type="PRINTS" id="PR00344">
    <property type="entry name" value="BCTRLSENSOR"/>
</dbReference>
<dbReference type="EC" id="2.7.13.3" evidence="2"/>
<reference evidence="12 13" key="1">
    <citation type="submission" date="2016-10" db="EMBL/GenBank/DDBJ databases">
        <authorList>
            <person name="de Groot N.N."/>
        </authorList>
    </citation>
    <scope>NUCLEOTIDE SEQUENCE [LARGE SCALE GENOMIC DNA]</scope>
    <source>
        <strain evidence="12 13">DSM 16957</strain>
    </source>
</reference>
<keyword evidence="8" id="KW-0732">Signal</keyword>